<feature type="region of interest" description="Disordered" evidence="1">
    <location>
        <begin position="1"/>
        <end position="23"/>
    </location>
</feature>
<feature type="compositionally biased region" description="Basic residues" evidence="1">
    <location>
        <begin position="13"/>
        <end position="23"/>
    </location>
</feature>
<name>A0A5B7HRN1_PORTR</name>
<evidence type="ECO:0000256" key="1">
    <source>
        <dbReference type="SAM" id="MobiDB-lite"/>
    </source>
</evidence>
<protein>
    <submittedName>
        <fullName evidence="2">Uncharacterized protein</fullName>
    </submittedName>
</protein>
<proteinExistence type="predicted"/>
<organism evidence="2 3">
    <name type="scientific">Portunus trituberculatus</name>
    <name type="common">Swimming crab</name>
    <name type="synonym">Neptunus trituberculatus</name>
    <dbReference type="NCBI Taxonomy" id="210409"/>
    <lineage>
        <taxon>Eukaryota</taxon>
        <taxon>Metazoa</taxon>
        <taxon>Ecdysozoa</taxon>
        <taxon>Arthropoda</taxon>
        <taxon>Crustacea</taxon>
        <taxon>Multicrustacea</taxon>
        <taxon>Malacostraca</taxon>
        <taxon>Eumalacostraca</taxon>
        <taxon>Eucarida</taxon>
        <taxon>Decapoda</taxon>
        <taxon>Pleocyemata</taxon>
        <taxon>Brachyura</taxon>
        <taxon>Eubrachyura</taxon>
        <taxon>Portunoidea</taxon>
        <taxon>Portunidae</taxon>
        <taxon>Portuninae</taxon>
        <taxon>Portunus</taxon>
    </lineage>
</organism>
<evidence type="ECO:0000313" key="2">
    <source>
        <dbReference type="EMBL" id="MPC71134.1"/>
    </source>
</evidence>
<evidence type="ECO:0000313" key="3">
    <source>
        <dbReference type="Proteomes" id="UP000324222"/>
    </source>
</evidence>
<dbReference type="Proteomes" id="UP000324222">
    <property type="component" value="Unassembled WGS sequence"/>
</dbReference>
<feature type="compositionally biased region" description="Polar residues" evidence="1">
    <location>
        <begin position="1"/>
        <end position="12"/>
    </location>
</feature>
<dbReference type="EMBL" id="VSRR010032360">
    <property type="protein sequence ID" value="MPC71134.1"/>
    <property type="molecule type" value="Genomic_DNA"/>
</dbReference>
<reference evidence="2 3" key="1">
    <citation type="submission" date="2019-05" db="EMBL/GenBank/DDBJ databases">
        <title>Another draft genome of Portunus trituberculatus and its Hox gene families provides insights of decapod evolution.</title>
        <authorList>
            <person name="Jeong J.-H."/>
            <person name="Song I."/>
            <person name="Kim S."/>
            <person name="Choi T."/>
            <person name="Kim D."/>
            <person name="Ryu S."/>
            <person name="Kim W."/>
        </authorList>
    </citation>
    <scope>NUCLEOTIDE SEQUENCE [LARGE SCALE GENOMIC DNA]</scope>
    <source>
        <tissue evidence="2">Muscle</tissue>
    </source>
</reference>
<dbReference type="AlphaFoldDB" id="A0A5B7HRN1"/>
<accession>A0A5B7HRN1</accession>
<sequence length="122" mass="13832">MSHTSLPPSTIRQHLKRQCAPRARPTKRLQLITMGREKLNMEGKICALTLLEQGMPGKCVVEELKVNKWSIYRLKMEAAKLGLNTTPPQKPNSGDNRKTTPKTDCILKCEVKKNHNSSRIKI</sequence>
<gene>
    <name evidence="2" type="ORF">E2C01_065404</name>
</gene>
<comment type="caution">
    <text evidence="2">The sequence shown here is derived from an EMBL/GenBank/DDBJ whole genome shotgun (WGS) entry which is preliminary data.</text>
</comment>
<keyword evidence="3" id="KW-1185">Reference proteome</keyword>